<dbReference type="SUPFAM" id="SSF88697">
    <property type="entry name" value="PUA domain-like"/>
    <property type="match status" value="1"/>
</dbReference>
<evidence type="ECO:0000256" key="8">
    <source>
        <dbReference type="ARBA" id="ARBA00022679"/>
    </source>
</evidence>
<keyword evidence="7 12" id="KW-0489">Methyltransferase</keyword>
<comment type="similarity">
    <text evidence="2 12">Belongs to the RNA methyltransferase RsmE family.</text>
</comment>
<keyword evidence="5 12" id="KW-0963">Cytoplasm</keyword>
<dbReference type="GO" id="GO:0005737">
    <property type="term" value="C:cytoplasm"/>
    <property type="evidence" value="ECO:0007669"/>
    <property type="project" value="UniProtKB-SubCell"/>
</dbReference>
<keyword evidence="8 12" id="KW-0808">Transferase</keyword>
<dbReference type="Gene3D" id="3.40.1280.10">
    <property type="match status" value="1"/>
</dbReference>
<evidence type="ECO:0000313" key="16">
    <source>
        <dbReference type="Proteomes" id="UP000886857"/>
    </source>
</evidence>
<dbReference type="GO" id="GO:0070475">
    <property type="term" value="P:rRNA base methylation"/>
    <property type="evidence" value="ECO:0007669"/>
    <property type="project" value="TreeGrafter"/>
</dbReference>
<dbReference type="AlphaFoldDB" id="A0A9D1N901"/>
<keyword evidence="6 12" id="KW-0698">rRNA processing</keyword>
<comment type="catalytic activity">
    <reaction evidence="11 12">
        <text>uridine(1498) in 16S rRNA + S-adenosyl-L-methionine = N(3)-methyluridine(1498) in 16S rRNA + S-adenosyl-L-homocysteine + H(+)</text>
        <dbReference type="Rhea" id="RHEA:42920"/>
        <dbReference type="Rhea" id="RHEA-COMP:10283"/>
        <dbReference type="Rhea" id="RHEA-COMP:10284"/>
        <dbReference type="ChEBI" id="CHEBI:15378"/>
        <dbReference type="ChEBI" id="CHEBI:57856"/>
        <dbReference type="ChEBI" id="CHEBI:59789"/>
        <dbReference type="ChEBI" id="CHEBI:65315"/>
        <dbReference type="ChEBI" id="CHEBI:74502"/>
        <dbReference type="EC" id="2.1.1.193"/>
    </reaction>
</comment>
<comment type="caution">
    <text evidence="15">The sequence shown here is derived from an EMBL/GenBank/DDBJ whole genome shotgun (WGS) entry which is preliminary data.</text>
</comment>
<evidence type="ECO:0000313" key="15">
    <source>
        <dbReference type="EMBL" id="HIU98737.1"/>
    </source>
</evidence>
<accession>A0A9D1N901</accession>
<dbReference type="Pfam" id="PF04452">
    <property type="entry name" value="Methyltrans_RNA"/>
    <property type="match status" value="1"/>
</dbReference>
<evidence type="ECO:0000259" key="14">
    <source>
        <dbReference type="Pfam" id="PF20260"/>
    </source>
</evidence>
<organism evidence="15 16">
    <name type="scientific">Candidatus Limadaptatus stercoripullorum</name>
    <dbReference type="NCBI Taxonomy" id="2840846"/>
    <lineage>
        <taxon>Bacteria</taxon>
        <taxon>Bacillati</taxon>
        <taxon>Bacillota</taxon>
        <taxon>Clostridia</taxon>
        <taxon>Eubacteriales</taxon>
        <taxon>Candidatus Limadaptatus</taxon>
    </lineage>
</organism>
<feature type="domain" description="Ribosomal RNA small subunit methyltransferase E PUA-like" evidence="14">
    <location>
        <begin position="22"/>
        <end position="67"/>
    </location>
</feature>
<dbReference type="CDD" id="cd18084">
    <property type="entry name" value="RsmE-like"/>
    <property type="match status" value="1"/>
</dbReference>
<evidence type="ECO:0000256" key="1">
    <source>
        <dbReference type="ARBA" id="ARBA00004496"/>
    </source>
</evidence>
<gene>
    <name evidence="15" type="ORF">IAC73_02715</name>
</gene>
<evidence type="ECO:0000256" key="11">
    <source>
        <dbReference type="ARBA" id="ARBA00047944"/>
    </source>
</evidence>
<dbReference type="GO" id="GO:0070042">
    <property type="term" value="F:rRNA (uridine-N3-)-methyltransferase activity"/>
    <property type="evidence" value="ECO:0007669"/>
    <property type="project" value="TreeGrafter"/>
</dbReference>
<evidence type="ECO:0000256" key="3">
    <source>
        <dbReference type="ARBA" id="ARBA00012328"/>
    </source>
</evidence>
<evidence type="ECO:0000256" key="9">
    <source>
        <dbReference type="ARBA" id="ARBA00022691"/>
    </source>
</evidence>
<evidence type="ECO:0000256" key="4">
    <source>
        <dbReference type="ARBA" id="ARBA00013673"/>
    </source>
</evidence>
<dbReference type="PANTHER" id="PTHR30027">
    <property type="entry name" value="RIBOSOMAL RNA SMALL SUBUNIT METHYLTRANSFERASE E"/>
    <property type="match status" value="1"/>
</dbReference>
<evidence type="ECO:0000259" key="13">
    <source>
        <dbReference type="Pfam" id="PF04452"/>
    </source>
</evidence>
<dbReference type="InterPro" id="IPR029026">
    <property type="entry name" value="tRNA_m1G_MTases_N"/>
</dbReference>
<dbReference type="InterPro" id="IPR046886">
    <property type="entry name" value="RsmE_MTase_dom"/>
</dbReference>
<evidence type="ECO:0000256" key="7">
    <source>
        <dbReference type="ARBA" id="ARBA00022603"/>
    </source>
</evidence>
<evidence type="ECO:0000256" key="12">
    <source>
        <dbReference type="PIRNR" id="PIRNR015601"/>
    </source>
</evidence>
<dbReference type="EMBL" id="DVOE01000040">
    <property type="protein sequence ID" value="HIU98737.1"/>
    <property type="molecule type" value="Genomic_DNA"/>
</dbReference>
<protein>
    <recommendedName>
        <fullName evidence="4 12">Ribosomal RNA small subunit methyltransferase E</fullName>
        <ecNumber evidence="3 12">2.1.1.193</ecNumber>
    </recommendedName>
</protein>
<dbReference type="PIRSF" id="PIRSF015601">
    <property type="entry name" value="MTase_slr0722"/>
    <property type="match status" value="1"/>
</dbReference>
<keyword evidence="9 12" id="KW-0949">S-adenosyl-L-methionine</keyword>
<feature type="domain" description="Ribosomal RNA small subunit methyltransferase E methyltransferase" evidence="13">
    <location>
        <begin position="77"/>
        <end position="230"/>
    </location>
</feature>
<proteinExistence type="inferred from homology"/>
<dbReference type="Pfam" id="PF20260">
    <property type="entry name" value="PUA_4"/>
    <property type="match status" value="1"/>
</dbReference>
<comment type="function">
    <text evidence="10 12">Specifically methylates the N3 position of the uracil ring of uridine 1498 (m3U1498) in 16S rRNA. Acts on the fully assembled 30S ribosomal subunit.</text>
</comment>
<evidence type="ECO:0000256" key="2">
    <source>
        <dbReference type="ARBA" id="ARBA00005528"/>
    </source>
</evidence>
<evidence type="ECO:0000256" key="5">
    <source>
        <dbReference type="ARBA" id="ARBA00022490"/>
    </source>
</evidence>
<dbReference type="SUPFAM" id="SSF75217">
    <property type="entry name" value="alpha/beta knot"/>
    <property type="match status" value="1"/>
</dbReference>
<dbReference type="NCBIfam" id="TIGR00046">
    <property type="entry name" value="RsmE family RNA methyltransferase"/>
    <property type="match status" value="1"/>
</dbReference>
<reference evidence="15" key="1">
    <citation type="submission" date="2020-10" db="EMBL/GenBank/DDBJ databases">
        <authorList>
            <person name="Gilroy R."/>
        </authorList>
    </citation>
    <scope>NUCLEOTIDE SEQUENCE</scope>
    <source>
        <strain evidence="15">10406</strain>
    </source>
</reference>
<evidence type="ECO:0000256" key="6">
    <source>
        <dbReference type="ARBA" id="ARBA00022552"/>
    </source>
</evidence>
<dbReference type="InterPro" id="IPR006700">
    <property type="entry name" value="RsmE"/>
</dbReference>
<dbReference type="Proteomes" id="UP000886857">
    <property type="component" value="Unassembled WGS sequence"/>
</dbReference>
<dbReference type="InterPro" id="IPR046887">
    <property type="entry name" value="RsmE_PUA-like"/>
</dbReference>
<evidence type="ECO:0000256" key="10">
    <source>
        <dbReference type="ARBA" id="ARBA00025699"/>
    </source>
</evidence>
<dbReference type="EC" id="2.1.1.193" evidence="3 12"/>
<comment type="subcellular location">
    <subcellularLocation>
        <location evidence="1 12">Cytoplasm</location>
    </subcellularLocation>
</comment>
<name>A0A9D1N901_9FIRM</name>
<sequence>MGPRRFFVRPEAVSADGLITVSGTEAEHMIRVLRMKEGYKAVILTGDGCERLSTVVRVTRGEVLLREESVTRADRRSVSLTLFAGNLKNGNLDLVVRKAVELGVDRIVPFVSARTDEKKFNRERAERIALEAAKQCGALFLSEVEEQISFKEVLDRVKNYDKTWFCYENETRSPLAKIAREEGRSFALIVGSEGGFTDEEAAAAVAAGAESVTLGRRILRAETADIVASAFALGALGELDHD</sequence>
<dbReference type="InterPro" id="IPR015947">
    <property type="entry name" value="PUA-like_sf"/>
</dbReference>
<dbReference type="InterPro" id="IPR029028">
    <property type="entry name" value="Alpha/beta_knot_MTases"/>
</dbReference>
<reference evidence="15" key="2">
    <citation type="journal article" date="2021" name="PeerJ">
        <title>Extensive microbial diversity within the chicken gut microbiome revealed by metagenomics and culture.</title>
        <authorList>
            <person name="Gilroy R."/>
            <person name="Ravi A."/>
            <person name="Getino M."/>
            <person name="Pursley I."/>
            <person name="Horton D.L."/>
            <person name="Alikhan N.F."/>
            <person name="Baker D."/>
            <person name="Gharbi K."/>
            <person name="Hall N."/>
            <person name="Watson M."/>
            <person name="Adriaenssens E.M."/>
            <person name="Foster-Nyarko E."/>
            <person name="Jarju S."/>
            <person name="Secka A."/>
            <person name="Antonio M."/>
            <person name="Oren A."/>
            <person name="Chaudhuri R.R."/>
            <person name="La Ragione R."/>
            <person name="Hildebrand F."/>
            <person name="Pallen M.J."/>
        </authorList>
    </citation>
    <scope>NUCLEOTIDE SEQUENCE</scope>
    <source>
        <strain evidence="15">10406</strain>
    </source>
</reference>
<dbReference type="PANTHER" id="PTHR30027:SF3">
    <property type="entry name" value="16S RRNA (URACIL(1498)-N(3))-METHYLTRANSFERASE"/>
    <property type="match status" value="1"/>
</dbReference>